<comment type="caution">
    <text evidence="1">The sequence shown here is derived from an EMBL/GenBank/DDBJ whole genome shotgun (WGS) entry which is preliminary data.</text>
</comment>
<dbReference type="AlphaFoldDB" id="A0A6B0YTA0"/>
<sequence length="176" mass="19680">MKEVPSLGVDQGKTIIEFLYIQLTRIPERRDFFIDEAKKVVNISGIEERIWKNSSIATLGYLARNGDLNERLASQRLCFSPLSNPNAAKKLIIGSDPSVRLDEGEKIFFGNSHMVTWLPLATDVAVAWSPGDRDVLRELKDKDVWKLNLKVFEQSAVIAGYSRELIESLVSSSGGL</sequence>
<proteinExistence type="predicted"/>
<name>A0A6B0YTA0_9CHLR</name>
<gene>
    <name evidence="1" type="ORF">F4Y42_07355</name>
</gene>
<evidence type="ECO:0000313" key="1">
    <source>
        <dbReference type="EMBL" id="MXY93249.1"/>
    </source>
</evidence>
<organism evidence="1">
    <name type="scientific">Caldilineaceae bacterium SB0664_bin_27</name>
    <dbReference type="NCBI Taxonomy" id="2605260"/>
    <lineage>
        <taxon>Bacteria</taxon>
        <taxon>Bacillati</taxon>
        <taxon>Chloroflexota</taxon>
        <taxon>Caldilineae</taxon>
        <taxon>Caldilineales</taxon>
        <taxon>Caldilineaceae</taxon>
    </lineage>
</organism>
<dbReference type="EMBL" id="VXRG01000065">
    <property type="protein sequence ID" value="MXY93249.1"/>
    <property type="molecule type" value="Genomic_DNA"/>
</dbReference>
<protein>
    <recommendedName>
        <fullName evidence="2">DUF4238 domain-containing protein</fullName>
    </recommendedName>
</protein>
<reference evidence="1" key="1">
    <citation type="submission" date="2019-09" db="EMBL/GenBank/DDBJ databases">
        <title>Characterisation of the sponge microbiome using genome-centric metagenomics.</title>
        <authorList>
            <person name="Engelberts J.P."/>
            <person name="Robbins S.J."/>
            <person name="De Goeij J.M."/>
            <person name="Aranda M."/>
            <person name="Bell S.C."/>
            <person name="Webster N.S."/>
        </authorList>
    </citation>
    <scope>NUCLEOTIDE SEQUENCE</scope>
    <source>
        <strain evidence="1">SB0664_bin_27</strain>
    </source>
</reference>
<accession>A0A6B0YTA0</accession>
<evidence type="ECO:0008006" key="2">
    <source>
        <dbReference type="Google" id="ProtNLM"/>
    </source>
</evidence>